<evidence type="ECO:0000313" key="2">
    <source>
        <dbReference type="EMBL" id="CAH1802671.1"/>
    </source>
</evidence>
<feature type="non-terminal residue" evidence="2">
    <location>
        <position position="1"/>
    </location>
</feature>
<keyword evidence="4" id="KW-1185">Reference proteome</keyword>
<evidence type="ECO:0000256" key="1">
    <source>
        <dbReference type="SAM" id="MobiDB-lite"/>
    </source>
</evidence>
<evidence type="ECO:0000313" key="4">
    <source>
        <dbReference type="Proteomes" id="UP000749559"/>
    </source>
</evidence>
<gene>
    <name evidence="2" type="ORF">OFUS_LOCUS26322</name>
    <name evidence="3" type="ORF">OFUS_LOCUS26325</name>
</gene>
<accession>A0A8S4Q750</accession>
<name>A0A8S4Q750_OWEFU</name>
<protein>
    <submittedName>
        <fullName evidence="2">Uncharacterized protein</fullName>
    </submittedName>
</protein>
<dbReference type="EMBL" id="CAIIXF020000013">
    <property type="protein sequence ID" value="CAH1802674.1"/>
    <property type="molecule type" value="Genomic_DNA"/>
</dbReference>
<dbReference type="EMBL" id="CAIIXF020000013">
    <property type="protein sequence ID" value="CAH1802671.1"/>
    <property type="molecule type" value="Genomic_DNA"/>
</dbReference>
<feature type="region of interest" description="Disordered" evidence="1">
    <location>
        <begin position="46"/>
        <end position="65"/>
    </location>
</feature>
<reference evidence="2" key="1">
    <citation type="submission" date="2022-03" db="EMBL/GenBank/DDBJ databases">
        <authorList>
            <person name="Martin C."/>
        </authorList>
    </citation>
    <scope>NUCLEOTIDE SEQUENCE</scope>
</reference>
<proteinExistence type="predicted"/>
<sequence length="116" mass="12821">NTFLGASLLPNIYLGSKFMLEDTPYGDEHIYLGSKFMLGAPYGDNLPGQDTYQEPPAEGSSLQVDVSPESKRLQLLTPFEKWSGKDLEDNCGYSNQGIYLMISICISFIDSLDVIS</sequence>
<evidence type="ECO:0000313" key="3">
    <source>
        <dbReference type="EMBL" id="CAH1802674.1"/>
    </source>
</evidence>
<comment type="caution">
    <text evidence="2">The sequence shown here is derived from an EMBL/GenBank/DDBJ whole genome shotgun (WGS) entry which is preliminary data.</text>
</comment>
<organism evidence="2 4">
    <name type="scientific">Owenia fusiformis</name>
    <name type="common">Polychaete worm</name>
    <dbReference type="NCBI Taxonomy" id="6347"/>
    <lineage>
        <taxon>Eukaryota</taxon>
        <taxon>Metazoa</taxon>
        <taxon>Spiralia</taxon>
        <taxon>Lophotrochozoa</taxon>
        <taxon>Annelida</taxon>
        <taxon>Polychaeta</taxon>
        <taxon>Sedentaria</taxon>
        <taxon>Canalipalpata</taxon>
        <taxon>Sabellida</taxon>
        <taxon>Oweniida</taxon>
        <taxon>Oweniidae</taxon>
        <taxon>Owenia</taxon>
    </lineage>
</organism>
<dbReference type="Proteomes" id="UP000749559">
    <property type="component" value="Unassembled WGS sequence"/>
</dbReference>
<dbReference type="AlphaFoldDB" id="A0A8S4Q750"/>